<reference evidence="1" key="1">
    <citation type="submission" date="2023-11" db="EMBL/GenBank/DDBJ databases">
        <authorList>
            <person name="De Vega J J."/>
            <person name="De Vega J J."/>
        </authorList>
    </citation>
    <scope>NUCLEOTIDE SEQUENCE</scope>
</reference>
<evidence type="ECO:0000313" key="2">
    <source>
        <dbReference type="Proteomes" id="UP001295794"/>
    </source>
</evidence>
<dbReference type="EMBL" id="CAVNYO010000116">
    <property type="protein sequence ID" value="CAK5267065.1"/>
    <property type="molecule type" value="Genomic_DNA"/>
</dbReference>
<evidence type="ECO:0000313" key="1">
    <source>
        <dbReference type="EMBL" id="CAK5267065.1"/>
    </source>
</evidence>
<protein>
    <submittedName>
        <fullName evidence="1">Uncharacterized protein</fullName>
    </submittedName>
</protein>
<accession>A0AAD2H2W6</accession>
<gene>
    <name evidence="1" type="ORF">MYCIT1_LOCUS9276</name>
</gene>
<keyword evidence="2" id="KW-1185">Reference proteome</keyword>
<dbReference type="AlphaFoldDB" id="A0AAD2H2W6"/>
<organism evidence="1 2">
    <name type="scientific">Mycena citricolor</name>
    <dbReference type="NCBI Taxonomy" id="2018698"/>
    <lineage>
        <taxon>Eukaryota</taxon>
        <taxon>Fungi</taxon>
        <taxon>Dikarya</taxon>
        <taxon>Basidiomycota</taxon>
        <taxon>Agaricomycotina</taxon>
        <taxon>Agaricomycetes</taxon>
        <taxon>Agaricomycetidae</taxon>
        <taxon>Agaricales</taxon>
        <taxon>Marasmiineae</taxon>
        <taxon>Mycenaceae</taxon>
        <taxon>Mycena</taxon>
    </lineage>
</organism>
<name>A0AAD2H2W6_9AGAR</name>
<sequence>MVTGMRSLQHPVKPIHHAKPGSRYVPPCAACFSPSLALDDAQRRQPIFRDSYDTQL</sequence>
<dbReference type="Proteomes" id="UP001295794">
    <property type="component" value="Unassembled WGS sequence"/>
</dbReference>
<proteinExistence type="predicted"/>
<comment type="caution">
    <text evidence="1">The sequence shown here is derived from an EMBL/GenBank/DDBJ whole genome shotgun (WGS) entry which is preliminary data.</text>
</comment>